<feature type="transmembrane region" description="Helical" evidence="1">
    <location>
        <begin position="134"/>
        <end position="153"/>
    </location>
</feature>
<organism evidence="3 4">
    <name type="scientific">Rhodosalinus sediminis</name>
    <dbReference type="NCBI Taxonomy" id="1940533"/>
    <lineage>
        <taxon>Bacteria</taxon>
        <taxon>Pseudomonadati</taxon>
        <taxon>Pseudomonadota</taxon>
        <taxon>Alphaproteobacteria</taxon>
        <taxon>Rhodobacterales</taxon>
        <taxon>Paracoccaceae</taxon>
        <taxon>Rhodosalinus</taxon>
    </lineage>
</organism>
<protein>
    <submittedName>
        <fullName evidence="3">DMT family transporter</fullName>
    </submittedName>
</protein>
<dbReference type="AlphaFoldDB" id="A0A3D9C0G8"/>
<dbReference type="Gene3D" id="1.10.3730.20">
    <property type="match status" value="1"/>
</dbReference>
<keyword evidence="1" id="KW-0812">Transmembrane</keyword>
<feature type="transmembrane region" description="Helical" evidence="1">
    <location>
        <begin position="165"/>
        <end position="188"/>
    </location>
</feature>
<dbReference type="GO" id="GO:0016020">
    <property type="term" value="C:membrane"/>
    <property type="evidence" value="ECO:0007669"/>
    <property type="project" value="InterPro"/>
</dbReference>
<feature type="transmembrane region" description="Helical" evidence="1">
    <location>
        <begin position="112"/>
        <end position="128"/>
    </location>
</feature>
<gene>
    <name evidence="3" type="ORF">DRV84_01060</name>
</gene>
<feature type="domain" description="EamA" evidence="2">
    <location>
        <begin position="1"/>
        <end position="127"/>
    </location>
</feature>
<feature type="transmembrane region" description="Helical" evidence="1">
    <location>
        <begin position="33"/>
        <end position="51"/>
    </location>
</feature>
<feature type="transmembrane region" description="Helical" evidence="1">
    <location>
        <begin position="63"/>
        <end position="82"/>
    </location>
</feature>
<dbReference type="OrthoDB" id="9812899at2"/>
<keyword evidence="4" id="KW-1185">Reference proteome</keyword>
<accession>A0A3D9C0G8</accession>
<dbReference type="SUPFAM" id="SSF103481">
    <property type="entry name" value="Multidrug resistance efflux transporter EmrE"/>
    <property type="match status" value="2"/>
</dbReference>
<dbReference type="PANTHER" id="PTHR22911:SF103">
    <property type="entry name" value="BLR2811 PROTEIN"/>
    <property type="match status" value="1"/>
</dbReference>
<sequence>MIGAVFCFTLMDATAKALTGRIGIVPTLWVRYLGQTVVVLILVAPRLGSVLRTRYPGLQALRSLYLLGATALFFWGLANIGIAQATAVMNVNPLLITLGAALFLGERLGPRRALGVLAALVGALLIIRPGTAVFTPHALLPLGAACFYSAYALTTRFVGRDEDRWTSLVYTGLLGAVVLSCIVPFHWPTFDTGTLLRVGALAVLATLAQLLLITALQQGEAALVAPFAYAGLVFATLWGLLFFDEVPDLWTLAGMSVIAGAGVYVWHRETRAA</sequence>
<feature type="transmembrane region" description="Helical" evidence="1">
    <location>
        <begin position="88"/>
        <end position="105"/>
    </location>
</feature>
<dbReference type="EMBL" id="QOHR01000001">
    <property type="protein sequence ID" value="REC59001.1"/>
    <property type="molecule type" value="Genomic_DNA"/>
</dbReference>
<evidence type="ECO:0000313" key="4">
    <source>
        <dbReference type="Proteomes" id="UP000257131"/>
    </source>
</evidence>
<reference evidence="3 4" key="1">
    <citation type="journal article" date="2017" name="Int. J. Syst. Evol. Microbiol.">
        <title>Rhodosalinus sediminis gen. nov., sp. nov., isolated from marine saltern.</title>
        <authorList>
            <person name="Guo L.Y."/>
            <person name="Ling S.K."/>
            <person name="Li C.M."/>
            <person name="Chen G.J."/>
            <person name="Du Z.J."/>
        </authorList>
    </citation>
    <scope>NUCLEOTIDE SEQUENCE [LARGE SCALE GENOMIC DNA]</scope>
    <source>
        <strain evidence="3 4">WDN1C137</strain>
    </source>
</reference>
<feature type="transmembrane region" description="Helical" evidence="1">
    <location>
        <begin position="249"/>
        <end position="267"/>
    </location>
</feature>
<evidence type="ECO:0000313" key="3">
    <source>
        <dbReference type="EMBL" id="REC59001.1"/>
    </source>
</evidence>
<feature type="transmembrane region" description="Helical" evidence="1">
    <location>
        <begin position="223"/>
        <end position="243"/>
    </location>
</feature>
<keyword evidence="1" id="KW-1133">Transmembrane helix</keyword>
<feature type="domain" description="EamA" evidence="2">
    <location>
        <begin position="139"/>
        <end position="260"/>
    </location>
</feature>
<dbReference type="PANTHER" id="PTHR22911">
    <property type="entry name" value="ACYL-MALONYL CONDENSING ENZYME-RELATED"/>
    <property type="match status" value="1"/>
</dbReference>
<evidence type="ECO:0000259" key="2">
    <source>
        <dbReference type="Pfam" id="PF00892"/>
    </source>
</evidence>
<keyword evidence="1" id="KW-0472">Membrane</keyword>
<dbReference type="Proteomes" id="UP000257131">
    <property type="component" value="Unassembled WGS sequence"/>
</dbReference>
<dbReference type="InterPro" id="IPR037185">
    <property type="entry name" value="EmrE-like"/>
</dbReference>
<evidence type="ECO:0000256" key="1">
    <source>
        <dbReference type="SAM" id="Phobius"/>
    </source>
</evidence>
<dbReference type="Pfam" id="PF00892">
    <property type="entry name" value="EamA"/>
    <property type="match status" value="2"/>
</dbReference>
<name>A0A3D9C0G8_9RHOB</name>
<feature type="transmembrane region" description="Helical" evidence="1">
    <location>
        <begin position="194"/>
        <end position="216"/>
    </location>
</feature>
<proteinExistence type="predicted"/>
<comment type="caution">
    <text evidence="3">The sequence shown here is derived from an EMBL/GenBank/DDBJ whole genome shotgun (WGS) entry which is preliminary data.</text>
</comment>
<dbReference type="InterPro" id="IPR000620">
    <property type="entry name" value="EamA_dom"/>
</dbReference>